<reference evidence="3" key="1">
    <citation type="journal article" date="2020" name="mSystems">
        <title>Genome- and Community-Level Interaction Insights into Carbon Utilization and Element Cycling Functions of Hydrothermarchaeota in Hydrothermal Sediment.</title>
        <authorList>
            <person name="Zhou Z."/>
            <person name="Liu Y."/>
            <person name="Xu W."/>
            <person name="Pan J."/>
            <person name="Luo Z.H."/>
            <person name="Li M."/>
        </authorList>
    </citation>
    <scope>NUCLEOTIDE SEQUENCE [LARGE SCALE GENOMIC DNA]</scope>
    <source>
        <strain evidence="3">HyVt-485</strain>
    </source>
</reference>
<name>A0A7C5R7K8_9PROT</name>
<dbReference type="AlphaFoldDB" id="A0A7C5R7K8"/>
<feature type="domain" description="SseB protein N-terminal" evidence="2">
    <location>
        <begin position="31"/>
        <end position="128"/>
    </location>
</feature>
<gene>
    <name evidence="3" type="ORF">ENJ42_00875</name>
</gene>
<dbReference type="Pfam" id="PF07179">
    <property type="entry name" value="SseB"/>
    <property type="match status" value="1"/>
</dbReference>
<dbReference type="Proteomes" id="UP000885830">
    <property type="component" value="Unassembled WGS sequence"/>
</dbReference>
<evidence type="ECO:0000256" key="1">
    <source>
        <dbReference type="SAM" id="MobiDB-lite"/>
    </source>
</evidence>
<dbReference type="InterPro" id="IPR009839">
    <property type="entry name" value="SseB_N"/>
</dbReference>
<organism evidence="3">
    <name type="scientific">Hellea balneolensis</name>
    <dbReference type="NCBI Taxonomy" id="287478"/>
    <lineage>
        <taxon>Bacteria</taxon>
        <taxon>Pseudomonadati</taxon>
        <taxon>Pseudomonadota</taxon>
        <taxon>Alphaproteobacteria</taxon>
        <taxon>Maricaulales</taxon>
        <taxon>Robiginitomaculaceae</taxon>
        <taxon>Hellea</taxon>
    </lineage>
</organism>
<feature type="region of interest" description="Disordered" evidence="1">
    <location>
        <begin position="136"/>
        <end position="155"/>
    </location>
</feature>
<proteinExistence type="predicted"/>
<protein>
    <recommendedName>
        <fullName evidence="2">SseB protein N-terminal domain-containing protein</fullName>
    </recommendedName>
</protein>
<sequence length="155" mass="16686">MIENIGIKMPDEPKDQLAQMLEQASPEMMTSDPIVRKAFSVALLASDLFVPVYENETEQAQAGGVSLQAVNIDDKPHILLFSSKEKLGEFMERGTRYACAPGTDIIPSICTSYAVLNPGPTGRQLTPADFAEILGDKAPAHGQPGHVHGPNCSHD</sequence>
<comment type="caution">
    <text evidence="3">The sequence shown here is derived from an EMBL/GenBank/DDBJ whole genome shotgun (WGS) entry which is preliminary data.</text>
</comment>
<dbReference type="EMBL" id="DRMJ01000041">
    <property type="protein sequence ID" value="HHL42145.1"/>
    <property type="molecule type" value="Genomic_DNA"/>
</dbReference>
<accession>A0A7C5R7K8</accession>
<evidence type="ECO:0000313" key="3">
    <source>
        <dbReference type="EMBL" id="HHL42145.1"/>
    </source>
</evidence>
<evidence type="ECO:0000259" key="2">
    <source>
        <dbReference type="Pfam" id="PF07179"/>
    </source>
</evidence>